<reference evidence="3 4" key="1">
    <citation type="submission" date="2019-02" db="EMBL/GenBank/DDBJ databases">
        <title>Deep-cultivation of Planctomycetes and their phenomic and genomic characterization uncovers novel biology.</title>
        <authorList>
            <person name="Wiegand S."/>
            <person name="Jogler M."/>
            <person name="Boedeker C."/>
            <person name="Pinto D."/>
            <person name="Vollmers J."/>
            <person name="Rivas-Marin E."/>
            <person name="Kohn T."/>
            <person name="Peeters S.H."/>
            <person name="Heuer A."/>
            <person name="Rast P."/>
            <person name="Oberbeckmann S."/>
            <person name="Bunk B."/>
            <person name="Jeske O."/>
            <person name="Meyerdierks A."/>
            <person name="Storesund J.E."/>
            <person name="Kallscheuer N."/>
            <person name="Luecker S."/>
            <person name="Lage O.M."/>
            <person name="Pohl T."/>
            <person name="Merkel B.J."/>
            <person name="Hornburger P."/>
            <person name="Mueller R.-W."/>
            <person name="Bruemmer F."/>
            <person name="Labrenz M."/>
            <person name="Spormann A.M."/>
            <person name="Op den Camp H."/>
            <person name="Overmann J."/>
            <person name="Amann R."/>
            <person name="Jetten M.S.M."/>
            <person name="Mascher T."/>
            <person name="Medema M.H."/>
            <person name="Devos D.P."/>
            <person name="Kaster A.-K."/>
            <person name="Ovreas L."/>
            <person name="Rohde M."/>
            <person name="Galperin M.Y."/>
            <person name="Jogler C."/>
        </authorList>
    </citation>
    <scope>NUCLEOTIDE SEQUENCE [LARGE SCALE GENOMIC DNA]</scope>
    <source>
        <strain evidence="3 4">ElP</strain>
    </source>
</reference>
<evidence type="ECO:0000256" key="1">
    <source>
        <dbReference type="SAM" id="Phobius"/>
    </source>
</evidence>
<accession>A0A518GXP2</accession>
<dbReference type="KEGG" id="tpla:ElP_11930"/>
<feature type="transmembrane region" description="Helical" evidence="1">
    <location>
        <begin position="67"/>
        <end position="86"/>
    </location>
</feature>
<dbReference type="InterPro" id="IPR005530">
    <property type="entry name" value="SPW"/>
</dbReference>
<sequence length="126" mass="13121">MRIIPTRIHGVIDYLMGVVLIAAPWVLGFAAGGAETWVPVIIGAGAIVYAMLTNFELGVVGLISMPAHLAIDAVAGVFLAVSPWLFGFAEYVWIPHVVVGLLALGAAAMTQTVPTRTPAGRGRASI</sequence>
<proteinExistence type="predicted"/>
<dbReference type="Pfam" id="PF03779">
    <property type="entry name" value="SPW"/>
    <property type="match status" value="1"/>
</dbReference>
<evidence type="ECO:0000313" key="4">
    <source>
        <dbReference type="Proteomes" id="UP000317835"/>
    </source>
</evidence>
<evidence type="ECO:0000313" key="3">
    <source>
        <dbReference type="EMBL" id="QDV33322.1"/>
    </source>
</evidence>
<name>A0A518GXP2_9BACT</name>
<keyword evidence="4" id="KW-1185">Reference proteome</keyword>
<feature type="transmembrane region" description="Helical" evidence="1">
    <location>
        <begin position="37"/>
        <end position="55"/>
    </location>
</feature>
<protein>
    <submittedName>
        <fullName evidence="3">SPW repeat protein</fullName>
    </submittedName>
</protein>
<feature type="domain" description="SPW repeat-containing integral membrane" evidence="2">
    <location>
        <begin position="9"/>
        <end position="107"/>
    </location>
</feature>
<keyword evidence="1" id="KW-0472">Membrane</keyword>
<dbReference type="RefSeq" id="WP_145267714.1">
    <property type="nucleotide sequence ID" value="NZ_CP036426.1"/>
</dbReference>
<dbReference type="OrthoDB" id="129082at2"/>
<feature type="transmembrane region" description="Helical" evidence="1">
    <location>
        <begin position="12"/>
        <end position="31"/>
    </location>
</feature>
<organism evidence="3 4">
    <name type="scientific">Tautonia plasticadhaerens</name>
    <dbReference type="NCBI Taxonomy" id="2527974"/>
    <lineage>
        <taxon>Bacteria</taxon>
        <taxon>Pseudomonadati</taxon>
        <taxon>Planctomycetota</taxon>
        <taxon>Planctomycetia</taxon>
        <taxon>Isosphaerales</taxon>
        <taxon>Isosphaeraceae</taxon>
        <taxon>Tautonia</taxon>
    </lineage>
</organism>
<evidence type="ECO:0000259" key="2">
    <source>
        <dbReference type="Pfam" id="PF03779"/>
    </source>
</evidence>
<keyword evidence="1" id="KW-0812">Transmembrane</keyword>
<dbReference type="AlphaFoldDB" id="A0A518GXP2"/>
<feature type="transmembrane region" description="Helical" evidence="1">
    <location>
        <begin position="92"/>
        <end position="113"/>
    </location>
</feature>
<gene>
    <name evidence="3" type="ORF">ElP_11930</name>
</gene>
<keyword evidence="1" id="KW-1133">Transmembrane helix</keyword>
<dbReference type="Proteomes" id="UP000317835">
    <property type="component" value="Chromosome"/>
</dbReference>
<dbReference type="EMBL" id="CP036426">
    <property type="protein sequence ID" value="QDV33322.1"/>
    <property type="molecule type" value="Genomic_DNA"/>
</dbReference>